<dbReference type="InterPro" id="IPR001611">
    <property type="entry name" value="Leu-rich_rpt"/>
</dbReference>
<name>A0A3B4TI18_SERDU</name>
<keyword evidence="5" id="KW-0547">Nucleotide-binding</keyword>
<dbReference type="PROSITE" id="PS50188">
    <property type="entry name" value="B302_SPRY"/>
    <property type="match status" value="1"/>
</dbReference>
<dbReference type="InterPro" id="IPR007111">
    <property type="entry name" value="NACHT_NTPase"/>
</dbReference>
<dbReference type="Pfam" id="PF05729">
    <property type="entry name" value="NACHT"/>
    <property type="match status" value="1"/>
</dbReference>
<evidence type="ECO:0000256" key="7">
    <source>
        <dbReference type="SAM" id="MobiDB-lite"/>
    </source>
</evidence>
<dbReference type="FunFam" id="3.40.50.300:FF:001524">
    <property type="entry name" value="Si:dkey-126g1.7"/>
    <property type="match status" value="1"/>
</dbReference>
<keyword evidence="6" id="KW-0067">ATP-binding</keyword>
<dbReference type="SMART" id="SM01288">
    <property type="entry name" value="FISNA"/>
    <property type="match status" value="1"/>
</dbReference>
<feature type="region of interest" description="Disordered" evidence="7">
    <location>
        <begin position="28"/>
        <end position="52"/>
    </location>
</feature>
<dbReference type="PANTHER" id="PTHR24106">
    <property type="entry name" value="NACHT, LRR AND CARD DOMAINS-CONTAINING"/>
    <property type="match status" value="1"/>
</dbReference>
<feature type="domain" description="B30.2/SPRY" evidence="8">
    <location>
        <begin position="788"/>
        <end position="984"/>
    </location>
</feature>
<dbReference type="InterPro" id="IPR043136">
    <property type="entry name" value="B30.2/SPRY_sf"/>
</dbReference>
<organism evidence="10 11">
    <name type="scientific">Seriola dumerili</name>
    <name type="common">Greater amberjack</name>
    <name type="synonym">Caranx dumerili</name>
    <dbReference type="NCBI Taxonomy" id="41447"/>
    <lineage>
        <taxon>Eukaryota</taxon>
        <taxon>Metazoa</taxon>
        <taxon>Chordata</taxon>
        <taxon>Craniata</taxon>
        <taxon>Vertebrata</taxon>
        <taxon>Euteleostomi</taxon>
        <taxon>Actinopterygii</taxon>
        <taxon>Neopterygii</taxon>
        <taxon>Teleostei</taxon>
        <taxon>Neoteleostei</taxon>
        <taxon>Acanthomorphata</taxon>
        <taxon>Carangaria</taxon>
        <taxon>Carangiformes</taxon>
        <taxon>Carangidae</taxon>
        <taxon>Seriola</taxon>
    </lineage>
</organism>
<reference evidence="10" key="2">
    <citation type="submission" date="2025-09" db="UniProtKB">
        <authorList>
            <consortium name="Ensembl"/>
        </authorList>
    </citation>
    <scope>IDENTIFICATION</scope>
</reference>
<evidence type="ECO:0000259" key="9">
    <source>
        <dbReference type="PROSITE" id="PS50837"/>
    </source>
</evidence>
<dbReference type="PROSITE" id="PS51450">
    <property type="entry name" value="LRR"/>
    <property type="match status" value="1"/>
</dbReference>
<evidence type="ECO:0000313" key="10">
    <source>
        <dbReference type="Ensembl" id="ENSSDUP00000005602.1"/>
    </source>
</evidence>
<dbReference type="PROSITE" id="PS50837">
    <property type="entry name" value="NACHT"/>
    <property type="match status" value="1"/>
</dbReference>
<dbReference type="Pfam" id="PF13516">
    <property type="entry name" value="LRR_6"/>
    <property type="match status" value="2"/>
</dbReference>
<dbReference type="PRINTS" id="PR01407">
    <property type="entry name" value="BUTYPHLNCDUF"/>
</dbReference>
<dbReference type="InterPro" id="IPR006574">
    <property type="entry name" value="PRY"/>
</dbReference>
<evidence type="ECO:0000259" key="8">
    <source>
        <dbReference type="PROSITE" id="PS50188"/>
    </source>
</evidence>
<evidence type="ECO:0000256" key="5">
    <source>
        <dbReference type="ARBA" id="ARBA00022741"/>
    </source>
</evidence>
<dbReference type="SMART" id="SM00589">
    <property type="entry name" value="PRY"/>
    <property type="match status" value="1"/>
</dbReference>
<feature type="compositionally biased region" description="Acidic residues" evidence="7">
    <location>
        <begin position="40"/>
        <end position="51"/>
    </location>
</feature>
<dbReference type="SMART" id="SM00368">
    <property type="entry name" value="LRR_RI"/>
    <property type="match status" value="4"/>
</dbReference>
<dbReference type="AlphaFoldDB" id="A0A3B4TI18"/>
<proteinExistence type="predicted"/>
<dbReference type="Gene3D" id="3.80.10.10">
    <property type="entry name" value="Ribonuclease Inhibitor"/>
    <property type="match status" value="1"/>
</dbReference>
<evidence type="ECO:0000256" key="3">
    <source>
        <dbReference type="ARBA" id="ARBA00022614"/>
    </source>
</evidence>
<dbReference type="Ensembl" id="ENSSDUT00000005710.1">
    <property type="protein sequence ID" value="ENSSDUP00000005602.1"/>
    <property type="gene ID" value="ENSSDUG00000004107.1"/>
</dbReference>
<accession>A0A3B4TI18</accession>
<evidence type="ECO:0000313" key="11">
    <source>
        <dbReference type="Proteomes" id="UP000261420"/>
    </source>
</evidence>
<evidence type="ECO:0000256" key="6">
    <source>
        <dbReference type="ARBA" id="ARBA00022840"/>
    </source>
</evidence>
<dbReference type="Pfam" id="PF17776">
    <property type="entry name" value="NLRC4_HD2"/>
    <property type="match status" value="1"/>
</dbReference>
<dbReference type="InterPro" id="IPR003877">
    <property type="entry name" value="SPRY_dom"/>
</dbReference>
<dbReference type="SUPFAM" id="SSF52047">
    <property type="entry name" value="RNI-like"/>
    <property type="match status" value="1"/>
</dbReference>
<reference evidence="10" key="1">
    <citation type="submission" date="2025-08" db="UniProtKB">
        <authorList>
            <consortium name="Ensembl"/>
        </authorList>
    </citation>
    <scope>IDENTIFICATION</scope>
</reference>
<evidence type="ECO:0000256" key="2">
    <source>
        <dbReference type="ARBA" id="ARBA00022490"/>
    </source>
</evidence>
<evidence type="ECO:0000256" key="4">
    <source>
        <dbReference type="ARBA" id="ARBA00022737"/>
    </source>
</evidence>
<dbReference type="GO" id="GO:0005524">
    <property type="term" value="F:ATP binding"/>
    <property type="evidence" value="ECO:0007669"/>
    <property type="project" value="UniProtKB-KW"/>
</dbReference>
<dbReference type="InterPro" id="IPR029495">
    <property type="entry name" value="NACHT-assoc"/>
</dbReference>
<keyword evidence="11" id="KW-1185">Reference proteome</keyword>
<dbReference type="SUPFAM" id="SSF49899">
    <property type="entry name" value="Concanavalin A-like lectins/glucanases"/>
    <property type="match status" value="1"/>
</dbReference>
<comment type="subcellular location">
    <subcellularLocation>
        <location evidence="1">Cytoplasm</location>
    </subcellularLocation>
</comment>
<dbReference type="InterPro" id="IPR013320">
    <property type="entry name" value="ConA-like_dom_sf"/>
</dbReference>
<evidence type="ECO:0008006" key="12">
    <source>
        <dbReference type="Google" id="ProtNLM"/>
    </source>
</evidence>
<keyword evidence="4" id="KW-0677">Repeat</keyword>
<dbReference type="CDD" id="cd16040">
    <property type="entry name" value="SPRY_PRY_SNTX"/>
    <property type="match status" value="1"/>
</dbReference>
<dbReference type="InterPro" id="IPR051261">
    <property type="entry name" value="NLR"/>
</dbReference>
<dbReference type="InterPro" id="IPR041267">
    <property type="entry name" value="NLRP_HD2"/>
</dbReference>
<dbReference type="GeneTree" id="ENSGT01120000271898"/>
<dbReference type="Pfam" id="PF00622">
    <property type="entry name" value="SPRY"/>
    <property type="match status" value="1"/>
</dbReference>
<sequence length="988" mass="112088">YSFLFQLLEENMVTFVKNELKKMHKLLSPDYPECSGSQREDEEVLDAEDEEQRSSREAFVKITVNFLRRMKQEQLADCLQSSKRISLKIQHDGEMRHLLTSTHGGKHIYTELYITEGGTGEVNDEHEVRQIETASRKPVRPETTIRQEDIFKASPGRDGPIRTVMTKGVAGIGKTVLTQKFTLDWAEDKDNQDIQFTFPFTFRELNVLKERKFSLVELVHHFFTETKEAGICRFDQFQVVFIFDGLDECRLPLDFHNTEILTDVTESTSVDVLLTNLIRGKLLPSARLWITTRPAAANQIPPECVDVVTEVRGFTDPQKEEYFRKRFRDEEQASRIISHIKTSRSLHIMCHIPVFCWITATVLEEVLKTREGGELPKTLTEMYIHFLVVQSKLKKVKYDGGSETDPHWSPESRKMIESLGKLAFEQLQKGNLIFYESDLTECGIDIRAASVYSGVFTQIFKEERGLYQDKVFCFVHLSVQEFLAALHVHLTFIKSGLNLMSEEQSTSKKSEPRRDESAETNFYQRAVDEALQSPDGHLDLFLRFLLGLSLQTNQTLLRGLMTQTGSDSQTNQETVQYIKKKIEETPSAEKSINLFHCLNELNDRSLVEQIQQSLRSGRLSTDKLSPAQWSALVFILLSSEEDLDVFDLKKYSASEEALLKLLPVVKASNKALLSGCNLSERSCGALSSVLSSQSSSLRHLDLSNNDLQDSGVKLLSAGLESPLCTLETLSLSGCLVTEEGCASLASALSSNPSHLRELDLSYNHPGDSGLKLLSAGLEDPDWRLDTLRAEPGGVRWLTPGLRKYSCELTINTNTVNRQIKLSDNNREVKHVEEDQSYPDHPDRFDLWPQLLCSTGMTGRCYWEVEWRGHVYISVSYRGISRRGNRKDCVFGWNDQSWSLNCSDFGYSVCHNNRETYISSSSSSFIVAVYVDYPAGSLSFYRVSSNKLIHLHTFNTTFTEPLYPGFGFGVWVGVRVRLLFSPGSSVSLC</sequence>
<protein>
    <recommendedName>
        <fullName evidence="12">B30.2/SPRY domain-containing protein</fullName>
    </recommendedName>
</protein>
<evidence type="ECO:0000256" key="1">
    <source>
        <dbReference type="ARBA" id="ARBA00004496"/>
    </source>
</evidence>
<keyword evidence="3" id="KW-0433">Leucine-rich repeat</keyword>
<keyword evidence="2" id="KW-0963">Cytoplasm</keyword>
<dbReference type="InterPro" id="IPR032675">
    <property type="entry name" value="LRR_dom_sf"/>
</dbReference>
<dbReference type="InterPro" id="IPR041075">
    <property type="entry name" value="NOD1/2_WH"/>
</dbReference>
<dbReference type="InterPro" id="IPR027417">
    <property type="entry name" value="P-loop_NTPase"/>
</dbReference>
<dbReference type="Gene3D" id="3.40.50.300">
    <property type="entry name" value="P-loop containing nucleotide triphosphate hydrolases"/>
    <property type="match status" value="1"/>
</dbReference>
<dbReference type="Pfam" id="PF14484">
    <property type="entry name" value="FISNA"/>
    <property type="match status" value="1"/>
</dbReference>
<feature type="domain" description="NACHT" evidence="9">
    <location>
        <begin position="162"/>
        <end position="296"/>
    </location>
</feature>
<dbReference type="Gene3D" id="2.60.120.920">
    <property type="match status" value="1"/>
</dbReference>
<dbReference type="InterPro" id="IPR001870">
    <property type="entry name" value="B30.2/SPRY"/>
</dbReference>
<dbReference type="SMART" id="SM00449">
    <property type="entry name" value="SPRY"/>
    <property type="match status" value="1"/>
</dbReference>
<dbReference type="Pfam" id="PF13765">
    <property type="entry name" value="PRY"/>
    <property type="match status" value="1"/>
</dbReference>
<dbReference type="GO" id="GO:0005737">
    <property type="term" value="C:cytoplasm"/>
    <property type="evidence" value="ECO:0007669"/>
    <property type="project" value="UniProtKB-SubCell"/>
</dbReference>
<dbReference type="Pfam" id="PF17779">
    <property type="entry name" value="WHD_NOD2"/>
    <property type="match status" value="1"/>
</dbReference>
<dbReference type="Proteomes" id="UP000261420">
    <property type="component" value="Unplaced"/>
</dbReference>
<dbReference type="InterPro" id="IPR003879">
    <property type="entry name" value="Butyrophylin_SPRY"/>
</dbReference>